<dbReference type="Gene3D" id="3.40.190.10">
    <property type="entry name" value="Periplasmic binding protein-like II"/>
    <property type="match status" value="2"/>
</dbReference>
<dbReference type="InterPro" id="IPR036388">
    <property type="entry name" value="WH-like_DNA-bd_sf"/>
</dbReference>
<evidence type="ECO:0000313" key="8">
    <source>
        <dbReference type="Proteomes" id="UP000317982"/>
    </source>
</evidence>
<evidence type="ECO:0000313" key="7">
    <source>
        <dbReference type="EMBL" id="TQS41405.1"/>
    </source>
</evidence>
<evidence type="ECO:0000256" key="5">
    <source>
        <dbReference type="SAM" id="MobiDB-lite"/>
    </source>
</evidence>
<proteinExistence type="inferred from homology"/>
<feature type="compositionally biased region" description="Basic and acidic residues" evidence="5">
    <location>
        <begin position="251"/>
        <end position="266"/>
    </location>
</feature>
<protein>
    <recommendedName>
        <fullName evidence="6">HTH lysR-type domain-containing protein</fullName>
    </recommendedName>
</protein>
<feature type="region of interest" description="Disordered" evidence="5">
    <location>
        <begin position="169"/>
        <end position="198"/>
    </location>
</feature>
<feature type="compositionally biased region" description="Low complexity" evidence="5">
    <location>
        <begin position="306"/>
        <end position="320"/>
    </location>
</feature>
<dbReference type="CDD" id="cd05466">
    <property type="entry name" value="PBP2_LTTR_substrate"/>
    <property type="match status" value="1"/>
</dbReference>
<evidence type="ECO:0000256" key="3">
    <source>
        <dbReference type="ARBA" id="ARBA00023125"/>
    </source>
</evidence>
<accession>A0A545AKZ6</accession>
<gene>
    <name evidence="7" type="ORF">FL583_30080</name>
</gene>
<dbReference type="InParanoid" id="A0A545AKZ6"/>
<dbReference type="Pfam" id="PF03466">
    <property type="entry name" value="LysR_substrate"/>
    <property type="match status" value="1"/>
</dbReference>
<dbReference type="SUPFAM" id="SSF46785">
    <property type="entry name" value="Winged helix' DNA-binding domain"/>
    <property type="match status" value="1"/>
</dbReference>
<feature type="compositionally biased region" description="Basic residues" evidence="5">
    <location>
        <begin position="183"/>
        <end position="195"/>
    </location>
</feature>
<sequence>MTRLEQQVGARLLDRTPHGTRLTPAGEVFLPHARAALDAMERAAVRTRVAADLNRITVGYAANLIVTPAVRALRRLHPEADVRTLHVDWQAPQNTLLEHRVDVLVARLPFPVDGLRVTVLYDEPRLLLVPDDHRLVGRETVTLDDIKTEPMPRILDPIWDAFWRVDPRPDGSRAPDGPARPGHSGRRPERARRRPPPVLRIRADRPVVANLRVFGRANGPEHLPGRPQRVGLGRIAAELRPPARAAAGDQAVDRQPRQRREHDDQHDFHIITSTLARPLTHSMGLSSAPIRRPIPGRRHRAPAPPAAAASRPAPGATPAPRARPRPRRA</sequence>
<keyword evidence="8" id="KW-1185">Reference proteome</keyword>
<organism evidence="7 8">
    <name type="scientific">Cryptosporangium phraense</name>
    <dbReference type="NCBI Taxonomy" id="2593070"/>
    <lineage>
        <taxon>Bacteria</taxon>
        <taxon>Bacillati</taxon>
        <taxon>Actinomycetota</taxon>
        <taxon>Actinomycetes</taxon>
        <taxon>Cryptosporangiales</taxon>
        <taxon>Cryptosporangiaceae</taxon>
        <taxon>Cryptosporangium</taxon>
    </lineage>
</organism>
<keyword evidence="4" id="KW-0804">Transcription</keyword>
<dbReference type="PROSITE" id="PS50931">
    <property type="entry name" value="HTH_LYSR"/>
    <property type="match status" value="1"/>
</dbReference>
<comment type="similarity">
    <text evidence="1">Belongs to the LysR transcriptional regulatory family.</text>
</comment>
<dbReference type="EMBL" id="VIRS01000027">
    <property type="protein sequence ID" value="TQS41405.1"/>
    <property type="molecule type" value="Genomic_DNA"/>
</dbReference>
<keyword evidence="3" id="KW-0238">DNA-binding</keyword>
<feature type="domain" description="HTH lysR-type" evidence="6">
    <location>
        <begin position="1"/>
        <end position="23"/>
    </location>
</feature>
<evidence type="ECO:0000256" key="1">
    <source>
        <dbReference type="ARBA" id="ARBA00009437"/>
    </source>
</evidence>
<dbReference type="Gene3D" id="1.10.10.10">
    <property type="entry name" value="Winged helix-like DNA-binding domain superfamily/Winged helix DNA-binding domain"/>
    <property type="match status" value="1"/>
</dbReference>
<dbReference type="PANTHER" id="PTHR30346">
    <property type="entry name" value="TRANSCRIPTIONAL DUAL REGULATOR HCAR-RELATED"/>
    <property type="match status" value="1"/>
</dbReference>
<dbReference type="AlphaFoldDB" id="A0A545AKZ6"/>
<dbReference type="InterPro" id="IPR036390">
    <property type="entry name" value="WH_DNA-bd_sf"/>
</dbReference>
<dbReference type="SUPFAM" id="SSF53850">
    <property type="entry name" value="Periplasmic binding protein-like II"/>
    <property type="match status" value="1"/>
</dbReference>
<reference evidence="7 8" key="1">
    <citation type="submission" date="2019-07" db="EMBL/GenBank/DDBJ databases">
        <title>Cryptosporangium phraense sp. nov., isolated from plant litter.</title>
        <authorList>
            <person name="Suriyachadkun C."/>
        </authorList>
    </citation>
    <scope>NUCLEOTIDE SEQUENCE [LARGE SCALE GENOMIC DNA]</scope>
    <source>
        <strain evidence="7 8">A-T 5661</strain>
    </source>
</reference>
<dbReference type="InterPro" id="IPR000847">
    <property type="entry name" value="LysR_HTH_N"/>
</dbReference>
<evidence type="ECO:0000256" key="4">
    <source>
        <dbReference type="ARBA" id="ARBA00023163"/>
    </source>
</evidence>
<keyword evidence="2" id="KW-0805">Transcription regulation</keyword>
<dbReference type="GO" id="GO:0003700">
    <property type="term" value="F:DNA-binding transcription factor activity"/>
    <property type="evidence" value="ECO:0007669"/>
    <property type="project" value="InterPro"/>
</dbReference>
<feature type="region of interest" description="Disordered" evidence="5">
    <location>
        <begin position="279"/>
        <end position="329"/>
    </location>
</feature>
<name>A0A545AKZ6_9ACTN</name>
<dbReference type="InterPro" id="IPR005119">
    <property type="entry name" value="LysR_subst-bd"/>
</dbReference>
<feature type="region of interest" description="Disordered" evidence="5">
    <location>
        <begin position="240"/>
        <end position="266"/>
    </location>
</feature>
<dbReference type="OrthoDB" id="4140098at2"/>
<dbReference type="PANTHER" id="PTHR30346:SF0">
    <property type="entry name" value="HCA OPERON TRANSCRIPTIONAL ACTIVATOR HCAR"/>
    <property type="match status" value="1"/>
</dbReference>
<comment type="caution">
    <text evidence="7">The sequence shown here is derived from an EMBL/GenBank/DDBJ whole genome shotgun (WGS) entry which is preliminary data.</text>
</comment>
<dbReference type="Proteomes" id="UP000317982">
    <property type="component" value="Unassembled WGS sequence"/>
</dbReference>
<dbReference type="GO" id="GO:0003677">
    <property type="term" value="F:DNA binding"/>
    <property type="evidence" value="ECO:0007669"/>
    <property type="project" value="UniProtKB-KW"/>
</dbReference>
<evidence type="ECO:0000256" key="2">
    <source>
        <dbReference type="ARBA" id="ARBA00023015"/>
    </source>
</evidence>
<evidence type="ECO:0000259" key="6">
    <source>
        <dbReference type="PROSITE" id="PS50931"/>
    </source>
</evidence>
<dbReference type="GO" id="GO:0032993">
    <property type="term" value="C:protein-DNA complex"/>
    <property type="evidence" value="ECO:0007669"/>
    <property type="project" value="TreeGrafter"/>
</dbReference>